<organism evidence="1 2">
    <name type="scientific">Flavobacterium urumqiense</name>
    <dbReference type="NCBI Taxonomy" id="935224"/>
    <lineage>
        <taxon>Bacteria</taxon>
        <taxon>Pseudomonadati</taxon>
        <taxon>Bacteroidota</taxon>
        <taxon>Flavobacteriia</taxon>
        <taxon>Flavobacteriales</taxon>
        <taxon>Flavobacteriaceae</taxon>
        <taxon>Flavobacterium</taxon>
    </lineage>
</organism>
<dbReference type="Proteomes" id="UP000236737">
    <property type="component" value="Unassembled WGS sequence"/>
</dbReference>
<reference evidence="2" key="1">
    <citation type="submission" date="2016-10" db="EMBL/GenBank/DDBJ databases">
        <authorList>
            <person name="Varghese N."/>
            <person name="Submissions S."/>
        </authorList>
    </citation>
    <scope>NUCLEOTIDE SEQUENCE [LARGE SCALE GENOMIC DNA]</scope>
    <source>
        <strain evidence="2">CGMCC 1.9230</strain>
    </source>
</reference>
<dbReference type="OrthoDB" id="1448900at2"/>
<protein>
    <submittedName>
        <fullName evidence="1">Uncharacterized protein</fullName>
    </submittedName>
</protein>
<dbReference type="EMBL" id="FNVP01000002">
    <property type="protein sequence ID" value="SEF77254.1"/>
    <property type="molecule type" value="Genomic_DNA"/>
</dbReference>
<sequence length="148" mass="17526">MNKKLQQELKFKIGEQYGKYEFELDWVTSVVDNNLRYEVYRYIGKDKSSFFNFEIHKILLAYNCDFLTGVFYFIKGDCYSELIEKLNLKSNKRIKSDDFKNPVLLSITSNQRIIVIKNSENIMMLIVSYNEIQLETFFDINNLGLNIG</sequence>
<evidence type="ECO:0000313" key="1">
    <source>
        <dbReference type="EMBL" id="SEF77254.1"/>
    </source>
</evidence>
<evidence type="ECO:0000313" key="2">
    <source>
        <dbReference type="Proteomes" id="UP000236737"/>
    </source>
</evidence>
<dbReference type="AlphaFoldDB" id="A0A1H5UQK0"/>
<accession>A0A1H5UQK0</accession>
<proteinExistence type="predicted"/>
<gene>
    <name evidence="1" type="ORF">SAMN04488130_102369</name>
</gene>
<name>A0A1H5UQK0_9FLAO</name>
<dbReference type="RefSeq" id="WP_103999090.1">
    <property type="nucleotide sequence ID" value="NZ_FNVP01000002.1"/>
</dbReference>
<keyword evidence="2" id="KW-1185">Reference proteome</keyword>